<evidence type="ECO:0000256" key="2">
    <source>
        <dbReference type="ARBA" id="ARBA00022603"/>
    </source>
</evidence>
<dbReference type="SUPFAM" id="SSF75217">
    <property type="entry name" value="alpha/beta knot"/>
    <property type="match status" value="1"/>
</dbReference>
<dbReference type="PANTHER" id="PTHR43191:SF2">
    <property type="entry name" value="RRNA METHYLTRANSFERASE 3, MITOCHONDRIAL"/>
    <property type="match status" value="1"/>
</dbReference>
<dbReference type="AlphaFoldDB" id="Q7VAT1"/>
<dbReference type="OrthoDB" id="9794400at2"/>
<evidence type="ECO:0000259" key="4">
    <source>
        <dbReference type="SMART" id="SM00967"/>
    </source>
</evidence>
<dbReference type="eggNOG" id="COG0566">
    <property type="taxonomic scope" value="Bacteria"/>
</dbReference>
<name>Q7VAT1_PROMA</name>
<evidence type="ECO:0000256" key="3">
    <source>
        <dbReference type="ARBA" id="ARBA00022679"/>
    </source>
</evidence>
<dbReference type="SMART" id="SM00967">
    <property type="entry name" value="SpoU_sub_bind"/>
    <property type="match status" value="1"/>
</dbReference>
<dbReference type="CDD" id="cd18095">
    <property type="entry name" value="SpoU-like_rRNA-MTase"/>
    <property type="match status" value="1"/>
</dbReference>
<keyword evidence="6" id="KW-1185">Reference proteome</keyword>
<evidence type="ECO:0000256" key="1">
    <source>
        <dbReference type="ARBA" id="ARBA00007228"/>
    </source>
</evidence>
<dbReference type="InterPro" id="IPR029064">
    <property type="entry name" value="Ribosomal_eL30-like_sf"/>
</dbReference>
<evidence type="ECO:0000313" key="5">
    <source>
        <dbReference type="EMBL" id="AAQ00417.1"/>
    </source>
</evidence>
<dbReference type="InterPro" id="IPR013123">
    <property type="entry name" value="SpoU_subst-bd"/>
</dbReference>
<dbReference type="RefSeq" id="WP_011125524.1">
    <property type="nucleotide sequence ID" value="NC_005042.1"/>
</dbReference>
<dbReference type="PATRIC" id="fig|167539.5.peg.1440"/>
<dbReference type="PANTHER" id="PTHR43191">
    <property type="entry name" value="RRNA METHYLTRANSFERASE 3"/>
    <property type="match status" value="1"/>
</dbReference>
<protein>
    <submittedName>
        <fullName evidence="5">rRNA methylase</fullName>
    </submittedName>
</protein>
<evidence type="ECO:0000313" key="6">
    <source>
        <dbReference type="Proteomes" id="UP000001420"/>
    </source>
</evidence>
<organism evidence="5 6">
    <name type="scientific">Prochlorococcus marinus (strain SARG / CCMP1375 / SS120)</name>
    <dbReference type="NCBI Taxonomy" id="167539"/>
    <lineage>
        <taxon>Bacteria</taxon>
        <taxon>Bacillati</taxon>
        <taxon>Cyanobacteriota</taxon>
        <taxon>Cyanophyceae</taxon>
        <taxon>Synechococcales</taxon>
        <taxon>Prochlorococcaceae</taxon>
        <taxon>Prochlorococcus</taxon>
    </lineage>
</organism>
<dbReference type="KEGG" id="pma:Pro_1373"/>
<dbReference type="SUPFAM" id="SSF55315">
    <property type="entry name" value="L30e-like"/>
    <property type="match status" value="1"/>
</dbReference>
<dbReference type="Proteomes" id="UP000001420">
    <property type="component" value="Chromosome"/>
</dbReference>
<proteinExistence type="inferred from homology"/>
<gene>
    <name evidence="5" type="primary">spoU</name>
    <name evidence="5" type="ordered locus">Pro_1373</name>
</gene>
<dbReference type="Gene3D" id="3.40.1280.10">
    <property type="match status" value="1"/>
</dbReference>
<dbReference type="GO" id="GO:0032259">
    <property type="term" value="P:methylation"/>
    <property type="evidence" value="ECO:0007669"/>
    <property type="project" value="UniProtKB-KW"/>
</dbReference>
<dbReference type="InterPro" id="IPR029028">
    <property type="entry name" value="Alpha/beta_knot_MTases"/>
</dbReference>
<dbReference type="InterPro" id="IPR029026">
    <property type="entry name" value="tRNA_m1G_MTases_N"/>
</dbReference>
<sequence>MVRRLRELSSAKGRIQYSSLLLEGTHLLLEALQTGARPSEIVATPEWIEDNLELLKRIPSQVKLNSVTQSVLQASLTTVNPNGVASIFPLSVLPQPSDQSNFVLALDRLQDPGNLGTLFRTALAADVDLVWLALGADPLGQKVLRSSAGAVLKLPFQRLGGAEKHSINELVEKLEKARKQGFQIVGTYSPNSCHVLAVSPYWELDWTKPTVLVLGNEGDGVHPTIQDCCTHSVSLPHNQQVESLNVASAAVPLLLERLRATMTS</sequence>
<dbReference type="InterPro" id="IPR053888">
    <property type="entry name" value="MRM3-like_sub_bind"/>
</dbReference>
<dbReference type="GO" id="GO:0003723">
    <property type="term" value="F:RNA binding"/>
    <property type="evidence" value="ECO:0007669"/>
    <property type="project" value="InterPro"/>
</dbReference>
<dbReference type="InterPro" id="IPR051259">
    <property type="entry name" value="rRNA_Methyltransferase"/>
</dbReference>
<dbReference type="Pfam" id="PF22435">
    <property type="entry name" value="MRM3-like_sub_bind"/>
    <property type="match status" value="1"/>
</dbReference>
<keyword evidence="2 5" id="KW-0489">Methyltransferase</keyword>
<feature type="domain" description="RNA 2-O ribose methyltransferase substrate binding" evidence="4">
    <location>
        <begin position="21"/>
        <end position="94"/>
    </location>
</feature>
<dbReference type="InterPro" id="IPR001537">
    <property type="entry name" value="SpoU_MeTrfase"/>
</dbReference>
<dbReference type="GO" id="GO:0008173">
    <property type="term" value="F:RNA methyltransferase activity"/>
    <property type="evidence" value="ECO:0007669"/>
    <property type="project" value="InterPro"/>
</dbReference>
<dbReference type="HOGENOM" id="CLU_021322_3_2_3"/>
<reference evidence="5 6" key="1">
    <citation type="journal article" date="2003" name="Proc. Natl. Acad. Sci. U.S.A.">
        <title>Genome sequence of the cyanobacterium Prochlorococcus marinus SS120, a nearly minimal oxyphototrophic genome.</title>
        <authorList>
            <person name="Dufresne A."/>
            <person name="Salanoubat M."/>
            <person name="Partensky F."/>
            <person name="Artiguenave F."/>
            <person name="Axmann I.M."/>
            <person name="Barbe V."/>
            <person name="Duprat S."/>
            <person name="Galperin M.Y."/>
            <person name="Koonin E.V."/>
            <person name="Le Gall F."/>
            <person name="Makarova K.S."/>
            <person name="Ostrowski M."/>
            <person name="Oztas S."/>
            <person name="Robert C."/>
            <person name="Rogozin I.B."/>
            <person name="Scanlan D.J."/>
            <person name="Tandeau de Marsac N."/>
            <person name="Weissenbach J."/>
            <person name="Wincker P."/>
            <person name="Wolf Y.I."/>
            <person name="Hess W.R."/>
        </authorList>
    </citation>
    <scope>NUCLEOTIDE SEQUENCE [LARGE SCALE GENOMIC DNA]</scope>
    <source>
        <strain evidence="6">SARG / CCMP1375 / SS120</strain>
    </source>
</reference>
<dbReference type="Gene3D" id="3.30.1330.30">
    <property type="match status" value="1"/>
</dbReference>
<dbReference type="GO" id="GO:0005737">
    <property type="term" value="C:cytoplasm"/>
    <property type="evidence" value="ECO:0007669"/>
    <property type="project" value="UniProtKB-ARBA"/>
</dbReference>
<dbReference type="EMBL" id="AE017126">
    <property type="protein sequence ID" value="AAQ00417.1"/>
    <property type="molecule type" value="Genomic_DNA"/>
</dbReference>
<dbReference type="EnsemblBacteria" id="AAQ00417">
    <property type="protein sequence ID" value="AAQ00417"/>
    <property type="gene ID" value="Pro_1373"/>
</dbReference>
<keyword evidence="3" id="KW-0808">Transferase</keyword>
<dbReference type="GO" id="GO:0006396">
    <property type="term" value="P:RNA processing"/>
    <property type="evidence" value="ECO:0007669"/>
    <property type="project" value="InterPro"/>
</dbReference>
<accession>Q7VAT1</accession>
<dbReference type="STRING" id="167539.Pro_1373"/>
<dbReference type="Pfam" id="PF00588">
    <property type="entry name" value="SpoU_methylase"/>
    <property type="match status" value="1"/>
</dbReference>
<comment type="similarity">
    <text evidence="1">Belongs to the class IV-like SAM-binding methyltransferase superfamily. RNA methyltransferase TrmH family.</text>
</comment>